<comment type="caution">
    <text evidence="1">The sequence shown here is derived from an EMBL/GenBank/DDBJ whole genome shotgun (WGS) entry which is preliminary data.</text>
</comment>
<protein>
    <submittedName>
        <fullName evidence="1">Uncharacterized protein</fullName>
    </submittedName>
</protein>
<name>A0ACB9S029_9MYRT</name>
<proteinExistence type="predicted"/>
<keyword evidence="2" id="KW-1185">Reference proteome</keyword>
<evidence type="ECO:0000313" key="1">
    <source>
        <dbReference type="EMBL" id="KAI4384643.1"/>
    </source>
</evidence>
<organism evidence="1 2">
    <name type="scientific">Melastoma candidum</name>
    <dbReference type="NCBI Taxonomy" id="119954"/>
    <lineage>
        <taxon>Eukaryota</taxon>
        <taxon>Viridiplantae</taxon>
        <taxon>Streptophyta</taxon>
        <taxon>Embryophyta</taxon>
        <taxon>Tracheophyta</taxon>
        <taxon>Spermatophyta</taxon>
        <taxon>Magnoliopsida</taxon>
        <taxon>eudicotyledons</taxon>
        <taxon>Gunneridae</taxon>
        <taxon>Pentapetalae</taxon>
        <taxon>rosids</taxon>
        <taxon>malvids</taxon>
        <taxon>Myrtales</taxon>
        <taxon>Melastomataceae</taxon>
        <taxon>Melastomatoideae</taxon>
        <taxon>Melastomateae</taxon>
        <taxon>Melastoma</taxon>
    </lineage>
</organism>
<sequence length="101" mass="11743">MAFTNASLSPDKILSLETYMKITSHGRGSVRNVVVELQLQLRRRDEHLLRTRRRASCSNNHKFSSPRLIRWFLGYVFSLYSDVMTPLAELSKRLAEDKMLS</sequence>
<dbReference type="EMBL" id="CM042881">
    <property type="protein sequence ID" value="KAI4384643.1"/>
    <property type="molecule type" value="Genomic_DNA"/>
</dbReference>
<accession>A0ACB9S029</accession>
<evidence type="ECO:0000313" key="2">
    <source>
        <dbReference type="Proteomes" id="UP001057402"/>
    </source>
</evidence>
<dbReference type="Proteomes" id="UP001057402">
    <property type="component" value="Chromosome 2"/>
</dbReference>
<gene>
    <name evidence="1" type="ORF">MLD38_002765</name>
</gene>
<reference evidence="2" key="1">
    <citation type="journal article" date="2023" name="Front. Plant Sci.">
        <title>Chromosomal-level genome assembly of Melastoma candidum provides insights into trichome evolution.</title>
        <authorList>
            <person name="Zhong Y."/>
            <person name="Wu W."/>
            <person name="Sun C."/>
            <person name="Zou P."/>
            <person name="Liu Y."/>
            <person name="Dai S."/>
            <person name="Zhou R."/>
        </authorList>
    </citation>
    <scope>NUCLEOTIDE SEQUENCE [LARGE SCALE GENOMIC DNA]</scope>
</reference>